<feature type="compositionally biased region" description="Low complexity" evidence="1">
    <location>
        <begin position="88"/>
        <end position="105"/>
    </location>
</feature>
<evidence type="ECO:0000256" key="1">
    <source>
        <dbReference type="SAM" id="MobiDB-lite"/>
    </source>
</evidence>
<feature type="compositionally biased region" description="Basic and acidic residues" evidence="1">
    <location>
        <begin position="228"/>
        <end position="241"/>
    </location>
</feature>
<sequence>MTEAGGVAGDGRSVASVRQLRETVVGRVTRVVRAAEPVGTAGAGRVVGSVEALRGVSEQAAEPVRRLADDASGTVGRTRTAAPPVSVPDLDGLPGLPDLTDPLTPRQQPPAAGSPGNTGTSVPVPAGERRARTGARDAFAAPVPVSPYGPEAPSAFRPSAPATARHAVAPAEAPGLPAPAGDPDGALGKQAAVDGTTSRHGDAQAVTLTDRAPLRLAPGTLAHADAPGTRERHRDIPVFPG</sequence>
<gene>
    <name evidence="2" type="ORF">ABT272_04600</name>
</gene>
<dbReference type="Proteomes" id="UP001470023">
    <property type="component" value="Unassembled WGS sequence"/>
</dbReference>
<keyword evidence="3" id="KW-1185">Reference proteome</keyword>
<feature type="compositionally biased region" description="Low complexity" evidence="1">
    <location>
        <begin position="158"/>
        <end position="188"/>
    </location>
</feature>
<protein>
    <submittedName>
        <fullName evidence="2">Uncharacterized protein</fullName>
    </submittedName>
</protein>
<dbReference type="RefSeq" id="WP_352062850.1">
    <property type="nucleotide sequence ID" value="NZ_JBEPAZ010000002.1"/>
</dbReference>
<feature type="region of interest" description="Disordered" evidence="1">
    <location>
        <begin position="56"/>
        <end position="241"/>
    </location>
</feature>
<evidence type="ECO:0000313" key="2">
    <source>
        <dbReference type="EMBL" id="MER6427017.1"/>
    </source>
</evidence>
<name>A0ABV1TZV8_9ACTN</name>
<evidence type="ECO:0000313" key="3">
    <source>
        <dbReference type="Proteomes" id="UP001470023"/>
    </source>
</evidence>
<organism evidence="2 3">
    <name type="scientific">Streptomyces sp. 900105245</name>
    <dbReference type="NCBI Taxonomy" id="3154379"/>
    <lineage>
        <taxon>Bacteria</taxon>
        <taxon>Bacillati</taxon>
        <taxon>Actinomycetota</taxon>
        <taxon>Actinomycetes</taxon>
        <taxon>Kitasatosporales</taxon>
        <taxon>Streptomycetaceae</taxon>
        <taxon>Streptomyces</taxon>
    </lineage>
</organism>
<comment type="caution">
    <text evidence="2">The sequence shown here is derived from an EMBL/GenBank/DDBJ whole genome shotgun (WGS) entry which is preliminary data.</text>
</comment>
<proteinExistence type="predicted"/>
<dbReference type="EMBL" id="JBEPAZ010000002">
    <property type="protein sequence ID" value="MER6427017.1"/>
    <property type="molecule type" value="Genomic_DNA"/>
</dbReference>
<accession>A0ABV1TZV8</accession>
<reference evidence="2 3" key="1">
    <citation type="submission" date="2024-06" db="EMBL/GenBank/DDBJ databases">
        <title>The Natural Products Discovery Center: Release of the First 8490 Sequenced Strains for Exploring Actinobacteria Biosynthetic Diversity.</title>
        <authorList>
            <person name="Kalkreuter E."/>
            <person name="Kautsar S.A."/>
            <person name="Yang D."/>
            <person name="Bader C.D."/>
            <person name="Teijaro C.N."/>
            <person name="Fluegel L."/>
            <person name="Davis C.M."/>
            <person name="Simpson J.R."/>
            <person name="Lauterbach L."/>
            <person name="Steele A.D."/>
            <person name="Gui C."/>
            <person name="Meng S."/>
            <person name="Li G."/>
            <person name="Viehrig K."/>
            <person name="Ye F."/>
            <person name="Su P."/>
            <person name="Kiefer A.F."/>
            <person name="Nichols A."/>
            <person name="Cepeda A.J."/>
            <person name="Yan W."/>
            <person name="Fan B."/>
            <person name="Jiang Y."/>
            <person name="Adhikari A."/>
            <person name="Zheng C.-J."/>
            <person name="Schuster L."/>
            <person name="Cowan T.M."/>
            <person name="Smanski M.J."/>
            <person name="Chevrette M.G."/>
            <person name="De Carvalho L.P.S."/>
            <person name="Shen B."/>
        </authorList>
    </citation>
    <scope>NUCLEOTIDE SEQUENCE [LARGE SCALE GENOMIC DNA]</scope>
    <source>
        <strain evidence="2 3">NPDC001166</strain>
    </source>
</reference>